<dbReference type="eggNOG" id="ENOG502SER4">
    <property type="taxonomic scope" value="Eukaryota"/>
</dbReference>
<reference evidence="3" key="1">
    <citation type="submission" date="2025-08" db="UniProtKB">
        <authorList>
            <consortium name="RefSeq"/>
        </authorList>
    </citation>
    <scope>IDENTIFICATION</scope>
    <source>
        <tissue evidence="3">Stem</tissue>
    </source>
</reference>
<feature type="signal peptide" evidence="1">
    <location>
        <begin position="1"/>
        <end position="21"/>
    </location>
</feature>
<dbReference type="PANTHER" id="PTHR37183">
    <property type="entry name" value="PLANT THIONIN FAMILY PROTEIN"/>
    <property type="match status" value="1"/>
</dbReference>
<dbReference type="PANTHER" id="PTHR37183:SF1">
    <property type="entry name" value="PLANT THIONIN FAMILY PROTEIN"/>
    <property type="match status" value="1"/>
</dbReference>
<evidence type="ECO:0000313" key="2">
    <source>
        <dbReference type="Proteomes" id="UP001652600"/>
    </source>
</evidence>
<organism evidence="2 3">
    <name type="scientific">Cucumis melo</name>
    <name type="common">Muskmelon</name>
    <dbReference type="NCBI Taxonomy" id="3656"/>
    <lineage>
        <taxon>Eukaryota</taxon>
        <taxon>Viridiplantae</taxon>
        <taxon>Streptophyta</taxon>
        <taxon>Embryophyta</taxon>
        <taxon>Tracheophyta</taxon>
        <taxon>Spermatophyta</taxon>
        <taxon>Magnoliopsida</taxon>
        <taxon>eudicotyledons</taxon>
        <taxon>Gunneridae</taxon>
        <taxon>Pentapetalae</taxon>
        <taxon>rosids</taxon>
        <taxon>fabids</taxon>
        <taxon>Cucurbitales</taxon>
        <taxon>Cucurbitaceae</taxon>
        <taxon>Benincaseae</taxon>
        <taxon>Cucumis</taxon>
    </lineage>
</organism>
<dbReference type="AlphaFoldDB" id="A0A1S3C2J8"/>
<name>A0A1S3C2J8_CUCME</name>
<dbReference type="RefSeq" id="XP_008456107.1">
    <property type="nucleotide sequence ID" value="XM_008457885.3"/>
</dbReference>
<keyword evidence="2" id="KW-1185">Reference proteome</keyword>
<proteinExistence type="predicted"/>
<sequence>MEKSAAAAAAILCLLLLSAEAVVTVSADAADCIDACFTACVQKDTRVMQRCEGKCRIKCGPDNKVDENIALVRQNNKCG</sequence>
<evidence type="ECO:0000256" key="1">
    <source>
        <dbReference type="SAM" id="SignalP"/>
    </source>
</evidence>
<dbReference type="GeneID" id="103496144"/>
<dbReference type="KEGG" id="cmo:103496144"/>
<gene>
    <name evidence="3" type="primary">LOC103496144</name>
</gene>
<accession>A0A1S3C2J8</accession>
<protein>
    <submittedName>
        <fullName evidence="3">Uncharacterized protein LOC103496144 isoform X2</fullName>
    </submittedName>
</protein>
<dbReference type="Proteomes" id="UP001652600">
    <property type="component" value="Chromosome 6"/>
</dbReference>
<keyword evidence="1" id="KW-0732">Signal</keyword>
<feature type="chain" id="PRO_5010295349" evidence="1">
    <location>
        <begin position="22"/>
        <end position="79"/>
    </location>
</feature>
<evidence type="ECO:0000313" key="3">
    <source>
        <dbReference type="RefSeq" id="XP_008456107.1"/>
    </source>
</evidence>